<dbReference type="OrthoDB" id="9123229at2"/>
<evidence type="ECO:0000313" key="5">
    <source>
        <dbReference type="Proteomes" id="UP000361836"/>
    </source>
</evidence>
<evidence type="ECO:0008006" key="6">
    <source>
        <dbReference type="Google" id="ProtNLM"/>
    </source>
</evidence>
<organism evidence="2 5">
    <name type="scientific">Collinsella aerofaciens</name>
    <dbReference type="NCBI Taxonomy" id="74426"/>
    <lineage>
        <taxon>Bacteria</taxon>
        <taxon>Bacillati</taxon>
        <taxon>Actinomycetota</taxon>
        <taxon>Coriobacteriia</taxon>
        <taxon>Coriobacteriales</taxon>
        <taxon>Coriobacteriaceae</taxon>
        <taxon>Collinsella</taxon>
    </lineage>
</organism>
<sequence>MSWAGRRRLAACAAAMATLVAIAAGLTGCTQPVWFTHHADADTNGASAGGTGNGTFSDWPPYAKKRYDMDVTPTARQISIAKALLNDRQERDANVAGMKDGWPDSQLFRLVTLAETLLDRMSERYGVEFRASEGFHRPELLDPTWWINVTPASGPLQGDVFEVDYMEGDGADGNDLGPYVADTYFTALRRDEYNGHLTERIDRFLAAHPDLDCVYRISSPTGPKNETQWRLSPSAAVDDLASYFVGSMEIYISPETVTDRERFAAFASAFITAMRKDGLDVHYEIVQITRIDGAEFTIGAARDAMRHSTETPAWDSWYTGGFTASADASAPEIIKDGE</sequence>
<keyword evidence="5" id="KW-1185">Reference proteome</keyword>
<accession>A0A5K1J0R7</accession>
<dbReference type="AlphaFoldDB" id="A0A5K1J0R7"/>
<feature type="signal peptide" evidence="1">
    <location>
        <begin position="1"/>
        <end position="23"/>
    </location>
</feature>
<dbReference type="EMBL" id="CABWIH010000047">
    <property type="protein sequence ID" value="VWM00245.1"/>
    <property type="molecule type" value="Genomic_DNA"/>
</dbReference>
<dbReference type="RefSeq" id="WP_152074174.1">
    <property type="nucleotide sequence ID" value="NZ_CAAKNU010000062.1"/>
</dbReference>
<reference evidence="4 5" key="1">
    <citation type="submission" date="2019-10" db="EMBL/GenBank/DDBJ databases">
        <authorList>
            <person name="Wolf R A."/>
        </authorList>
    </citation>
    <scope>NUCLEOTIDE SEQUENCE [LARGE SCALE GENOMIC DNA]</scope>
    <source>
        <strain evidence="3">Collinsella_aerofaciens_AK_138A</strain>
        <strain evidence="2">Collinsella_aerofaciens_MC2</strain>
    </source>
</reference>
<dbReference type="EMBL" id="CABWIE010000019">
    <property type="protein sequence ID" value="VWL95572.1"/>
    <property type="molecule type" value="Genomic_DNA"/>
</dbReference>
<keyword evidence="1" id="KW-0732">Signal</keyword>
<evidence type="ECO:0000313" key="3">
    <source>
        <dbReference type="EMBL" id="VWM00245.1"/>
    </source>
</evidence>
<protein>
    <recommendedName>
        <fullName evidence="6">Lipoprotein</fullName>
    </recommendedName>
</protein>
<dbReference type="Proteomes" id="UP000361836">
    <property type="component" value="Unassembled WGS sequence"/>
</dbReference>
<evidence type="ECO:0000313" key="4">
    <source>
        <dbReference type="Proteomes" id="UP000330807"/>
    </source>
</evidence>
<evidence type="ECO:0000313" key="2">
    <source>
        <dbReference type="EMBL" id="VWL95572.1"/>
    </source>
</evidence>
<dbReference type="PROSITE" id="PS51257">
    <property type="entry name" value="PROKAR_LIPOPROTEIN"/>
    <property type="match status" value="1"/>
</dbReference>
<gene>
    <name evidence="2" type="ORF">KCJAJFAP_00218</name>
    <name evidence="3" type="ORF">LMKDKBCB_00261</name>
</gene>
<name>A0A5K1J0R7_9ACTN</name>
<proteinExistence type="predicted"/>
<dbReference type="Proteomes" id="UP000330807">
    <property type="component" value="Unassembled WGS sequence"/>
</dbReference>
<evidence type="ECO:0000256" key="1">
    <source>
        <dbReference type="SAM" id="SignalP"/>
    </source>
</evidence>
<feature type="chain" id="PRO_5044621645" description="Lipoprotein" evidence="1">
    <location>
        <begin position="24"/>
        <end position="338"/>
    </location>
</feature>